<keyword evidence="2" id="KW-1003">Cell membrane</keyword>
<organism evidence="8 9">
    <name type="scientific">Virgibacillus sediminis</name>
    <dbReference type="NCBI Taxonomy" id="202260"/>
    <lineage>
        <taxon>Bacteria</taxon>
        <taxon>Bacillati</taxon>
        <taxon>Bacillota</taxon>
        <taxon>Bacilli</taxon>
        <taxon>Bacillales</taxon>
        <taxon>Bacillaceae</taxon>
        <taxon>Virgibacillus</taxon>
    </lineage>
</organism>
<reference evidence="9" key="1">
    <citation type="journal article" date="2019" name="Int. J. Syst. Evol. Microbiol.">
        <title>The Global Catalogue of Microorganisms (GCM) 10K type strain sequencing project: providing services to taxonomists for standard genome sequencing and annotation.</title>
        <authorList>
            <consortium name="The Broad Institute Genomics Platform"/>
            <consortium name="The Broad Institute Genome Sequencing Center for Infectious Disease"/>
            <person name="Wu L."/>
            <person name="Ma J."/>
        </authorList>
    </citation>
    <scope>NUCLEOTIDE SEQUENCE [LARGE SCALE GENOMIC DNA]</scope>
    <source>
        <strain evidence="9">KCTC 13193</strain>
    </source>
</reference>
<sequence>MQHHVRDIIFIIIGSFLFALGVNYFVIPNQLSEGGIIGITIVTYYLFGWSPGVVNFILNTTLVALGYRFFTKRTIFYTILSIFLSSVFLHITVGWGELLEDKLLAALFAGLAVGIGLGLIFRAGGTSGGTTILARLANRFFGWSVGNAMLFIDIAVISISAFIIGRERAMYTLISVYVGAKVIDALLEGAEERSAVMIMSEKHEAIRKSITDKLSRGVTVLEAHGGYTGAEKDVLYVVINKREIVQLKKLIEDIDENSYVTLHKVQEIFGKGYKGTHPSGKMLKW</sequence>
<protein>
    <submittedName>
        <fullName evidence="8">YitT family protein</fullName>
    </submittedName>
</protein>
<dbReference type="CDD" id="cd16380">
    <property type="entry name" value="YitT_C"/>
    <property type="match status" value="1"/>
</dbReference>
<evidence type="ECO:0000256" key="6">
    <source>
        <dbReference type="SAM" id="Phobius"/>
    </source>
</evidence>
<name>A0ABV7A923_9BACI</name>
<feature type="transmembrane region" description="Helical" evidence="6">
    <location>
        <begin position="7"/>
        <end position="27"/>
    </location>
</feature>
<dbReference type="PANTHER" id="PTHR33545">
    <property type="entry name" value="UPF0750 MEMBRANE PROTEIN YITT-RELATED"/>
    <property type="match status" value="1"/>
</dbReference>
<feature type="transmembrane region" description="Helical" evidence="6">
    <location>
        <begin position="103"/>
        <end position="121"/>
    </location>
</feature>
<evidence type="ECO:0000256" key="4">
    <source>
        <dbReference type="ARBA" id="ARBA00022989"/>
    </source>
</evidence>
<comment type="subcellular location">
    <subcellularLocation>
        <location evidence="1">Cell membrane</location>
        <topology evidence="1">Multi-pass membrane protein</topology>
    </subcellularLocation>
</comment>
<evidence type="ECO:0000256" key="3">
    <source>
        <dbReference type="ARBA" id="ARBA00022692"/>
    </source>
</evidence>
<evidence type="ECO:0000256" key="2">
    <source>
        <dbReference type="ARBA" id="ARBA00022475"/>
    </source>
</evidence>
<dbReference type="EMBL" id="JBHRRZ010000035">
    <property type="protein sequence ID" value="MFC2949309.1"/>
    <property type="molecule type" value="Genomic_DNA"/>
</dbReference>
<dbReference type="InterPro" id="IPR015867">
    <property type="entry name" value="N-reg_PII/ATP_PRibTrfase_C"/>
</dbReference>
<keyword evidence="3 6" id="KW-0812">Transmembrane</keyword>
<keyword evidence="9" id="KW-1185">Reference proteome</keyword>
<proteinExistence type="predicted"/>
<keyword evidence="5 6" id="KW-0472">Membrane</keyword>
<dbReference type="PIRSF" id="PIRSF006483">
    <property type="entry name" value="Membrane_protein_YitT"/>
    <property type="match status" value="1"/>
</dbReference>
<evidence type="ECO:0000313" key="8">
    <source>
        <dbReference type="EMBL" id="MFC2949309.1"/>
    </source>
</evidence>
<dbReference type="InterPro" id="IPR003740">
    <property type="entry name" value="YitT"/>
</dbReference>
<accession>A0ABV7A923</accession>
<dbReference type="Proteomes" id="UP001595387">
    <property type="component" value="Unassembled WGS sequence"/>
</dbReference>
<feature type="transmembrane region" description="Helical" evidence="6">
    <location>
        <begin position="47"/>
        <end position="67"/>
    </location>
</feature>
<dbReference type="PANTHER" id="PTHR33545:SF4">
    <property type="entry name" value="UPF0750 MEMBRANE PROTEIN YXKD"/>
    <property type="match status" value="1"/>
</dbReference>
<feature type="transmembrane region" description="Helical" evidence="6">
    <location>
        <begin position="141"/>
        <end position="163"/>
    </location>
</feature>
<gene>
    <name evidence="8" type="ORF">ACFODW_13385</name>
</gene>
<evidence type="ECO:0000256" key="1">
    <source>
        <dbReference type="ARBA" id="ARBA00004651"/>
    </source>
</evidence>
<feature type="domain" description="DUF2179" evidence="7">
    <location>
        <begin position="216"/>
        <end position="270"/>
    </location>
</feature>
<keyword evidence="4 6" id="KW-1133">Transmembrane helix</keyword>
<evidence type="ECO:0000313" key="9">
    <source>
        <dbReference type="Proteomes" id="UP001595387"/>
    </source>
</evidence>
<feature type="transmembrane region" description="Helical" evidence="6">
    <location>
        <begin position="74"/>
        <end position="91"/>
    </location>
</feature>
<dbReference type="Gene3D" id="3.30.70.120">
    <property type="match status" value="1"/>
</dbReference>
<dbReference type="Pfam" id="PF02588">
    <property type="entry name" value="YitT_membrane"/>
    <property type="match status" value="1"/>
</dbReference>
<evidence type="ECO:0000259" key="7">
    <source>
        <dbReference type="Pfam" id="PF10035"/>
    </source>
</evidence>
<comment type="caution">
    <text evidence="8">The sequence shown here is derived from an EMBL/GenBank/DDBJ whole genome shotgun (WGS) entry which is preliminary data.</text>
</comment>
<dbReference type="RefSeq" id="WP_390307272.1">
    <property type="nucleotide sequence ID" value="NZ_JBHRRZ010000035.1"/>
</dbReference>
<evidence type="ECO:0000256" key="5">
    <source>
        <dbReference type="ARBA" id="ARBA00023136"/>
    </source>
</evidence>
<dbReference type="Pfam" id="PF10035">
    <property type="entry name" value="DUF2179"/>
    <property type="match status" value="1"/>
</dbReference>
<dbReference type="InterPro" id="IPR019264">
    <property type="entry name" value="DUF2179"/>
</dbReference>
<dbReference type="InterPro" id="IPR051461">
    <property type="entry name" value="UPF0750_membrane"/>
</dbReference>